<protein>
    <submittedName>
        <fullName evidence="1">Uncharacterized protein</fullName>
    </submittedName>
</protein>
<dbReference type="AlphaFoldDB" id="A0A3M7SNS6"/>
<reference evidence="1 2" key="1">
    <citation type="journal article" date="2018" name="Sci. Rep.">
        <title>Genomic signatures of local adaptation to the degree of environmental predictability in rotifers.</title>
        <authorList>
            <person name="Franch-Gras L."/>
            <person name="Hahn C."/>
            <person name="Garcia-Roger E.M."/>
            <person name="Carmona M.J."/>
            <person name="Serra M."/>
            <person name="Gomez A."/>
        </authorList>
    </citation>
    <scope>NUCLEOTIDE SEQUENCE [LARGE SCALE GENOMIC DNA]</scope>
    <source>
        <strain evidence="1">HYR1</strain>
    </source>
</reference>
<dbReference type="Proteomes" id="UP000276133">
    <property type="component" value="Unassembled WGS sequence"/>
</dbReference>
<dbReference type="EMBL" id="REGN01001053">
    <property type="protein sequence ID" value="RNA37365.1"/>
    <property type="molecule type" value="Genomic_DNA"/>
</dbReference>
<name>A0A3M7SNS6_BRAPC</name>
<accession>A0A3M7SNS6</accession>
<gene>
    <name evidence="1" type="ORF">BpHYR1_038546</name>
</gene>
<proteinExistence type="predicted"/>
<keyword evidence="2" id="KW-1185">Reference proteome</keyword>
<evidence type="ECO:0000313" key="2">
    <source>
        <dbReference type="Proteomes" id="UP000276133"/>
    </source>
</evidence>
<comment type="caution">
    <text evidence="1">The sequence shown here is derived from an EMBL/GenBank/DDBJ whole genome shotgun (WGS) entry which is preliminary data.</text>
</comment>
<sequence length="102" mass="11748">MKKEIKKKTKPRSQYLSRVYKLESSCDLRFGQLKSVRFEPKSPCLLFRSNAVTNLCKQKTFLHCTCFENFPKQMAQVHLPKGALDLMLAFFVVYPGVSLGVE</sequence>
<evidence type="ECO:0000313" key="1">
    <source>
        <dbReference type="EMBL" id="RNA37365.1"/>
    </source>
</evidence>
<organism evidence="1 2">
    <name type="scientific">Brachionus plicatilis</name>
    <name type="common">Marine rotifer</name>
    <name type="synonym">Brachionus muelleri</name>
    <dbReference type="NCBI Taxonomy" id="10195"/>
    <lineage>
        <taxon>Eukaryota</taxon>
        <taxon>Metazoa</taxon>
        <taxon>Spiralia</taxon>
        <taxon>Gnathifera</taxon>
        <taxon>Rotifera</taxon>
        <taxon>Eurotatoria</taxon>
        <taxon>Monogononta</taxon>
        <taxon>Pseudotrocha</taxon>
        <taxon>Ploima</taxon>
        <taxon>Brachionidae</taxon>
        <taxon>Brachionus</taxon>
    </lineage>
</organism>